<dbReference type="Proteomes" id="UP001375743">
    <property type="component" value="Unassembled WGS sequence"/>
</dbReference>
<feature type="transmembrane region" description="Helical" evidence="14">
    <location>
        <begin position="402"/>
        <end position="422"/>
    </location>
</feature>
<evidence type="ECO:0000256" key="3">
    <source>
        <dbReference type="ARBA" id="ARBA00012014"/>
    </source>
</evidence>
<sequence>MAIASFSRDMPSRLRPFFLPGLSLLLFLAAVWAIHRELASWPLADVLAAIDGFGAGQLLAAVLATGLGYGFLALYDALALRYLEKPVPVQRAALAGFVGYAFSHTIGLPLLTGGAVRYRLYTAWGLSAVEIASIVAFNSVSLWVGIAGMLALGGLAAPADVGRLFGTTPSLAFGAGLALALLLAAYGTAGRVFREPFRLRAWRIRVPRPSLALLQVGLAIVDWMLAAAVLWILLPPLGVGFFAFACLFTAANVVGIVSHVPAGLGVFEAVLLVALPQEAHLPSVAAALLAYRLIYYVLPLLVAALLFAWHQTAGSRGVMAARMALMHKATQLVLPNLLATLVFIGGVVLLVSGATPSMADRLAWLAPLAPVALIELSHFLGSLAGLALLFLALGLRRRLDGAYWAACFVLPAGIVFSLVKGFDWEEALYLALVLAALAPSHSAFYRKSHLLAQRFSPSWLLAVLAVVLGTTWLGFFSYRHVEYANQLWWQFVLEDDAPRFLRATAGVVIGMVVLGGLQLVRFAAPRRASEAASEAGLDAVRRVLASAEASSAGANLALLGDKRFLFSESDRTFLMYGVQGRSWIVMGEPVGLRAERLELLWRFRELCDAFGGRTVFYEIGPELMPELVELGLTFYKLGEQAFVPLAGFGLEGSARANLRQSWRRAQRDGAGFEIVPPERFDEILPQLRAISDAWLEQKNAREKSFSLGRFDPDYLRQFPTALVRKRGEIVAFANIWTTADRRELSIDLMRYREGALRDVMDYLFVELMLWGKKEGYGRFDLGMAPLSGLQRRALSPFWVRAGALVFQYGEQFYNFEGLRRYKDKFRPVWEPRYLAAPGGLALAAVLADVTVLISGGNVGGGARKSLAAAA</sequence>
<evidence type="ECO:0000256" key="9">
    <source>
        <dbReference type="ARBA" id="ARBA00023098"/>
    </source>
</evidence>
<evidence type="ECO:0000256" key="10">
    <source>
        <dbReference type="ARBA" id="ARBA00023136"/>
    </source>
</evidence>
<evidence type="ECO:0000256" key="2">
    <source>
        <dbReference type="ARBA" id="ARBA00008627"/>
    </source>
</evidence>
<evidence type="ECO:0000259" key="15">
    <source>
        <dbReference type="Pfam" id="PF09924"/>
    </source>
</evidence>
<dbReference type="InterPro" id="IPR051211">
    <property type="entry name" value="PG_lysyltransferase"/>
</dbReference>
<keyword evidence="17" id="KW-1185">Reference proteome</keyword>
<evidence type="ECO:0000256" key="13">
    <source>
        <dbReference type="ARBA" id="ARBA00047540"/>
    </source>
</evidence>
<reference evidence="16 17" key="1">
    <citation type="submission" date="2024-01" db="EMBL/GenBank/DDBJ databases">
        <title>Multi-omics insights into the function and evolution of sodium benzoate biodegradation pathways in Benzoatithermus flavus gen. nov., sp. nov. from hot spring.</title>
        <authorList>
            <person name="Hu C.-J."/>
            <person name="Li W.-J."/>
        </authorList>
    </citation>
    <scope>NUCLEOTIDE SEQUENCE [LARGE SCALE GENOMIC DNA]</scope>
    <source>
        <strain evidence="16 17">SYSU G07066</strain>
    </source>
</reference>
<feature type="domain" description="Phosphatidylglycerol lysyltransferase C-terminal" evidence="15">
    <location>
        <begin position="542"/>
        <end position="835"/>
    </location>
</feature>
<feature type="transmembrane region" description="Helical" evidence="14">
    <location>
        <begin position="241"/>
        <end position="264"/>
    </location>
</feature>
<name>A0ABU8XM42_9PROT</name>
<keyword evidence="6" id="KW-0808">Transferase</keyword>
<dbReference type="EMBL" id="JBBLZC010000002">
    <property type="protein sequence ID" value="MEK0082235.1"/>
    <property type="molecule type" value="Genomic_DNA"/>
</dbReference>
<feature type="transmembrane region" description="Helical" evidence="14">
    <location>
        <begin position="284"/>
        <end position="309"/>
    </location>
</feature>
<evidence type="ECO:0000256" key="8">
    <source>
        <dbReference type="ARBA" id="ARBA00022989"/>
    </source>
</evidence>
<comment type="similarity">
    <text evidence="2">Belongs to the LPG synthase family.</text>
</comment>
<dbReference type="Pfam" id="PF09924">
    <property type="entry name" value="LPG_synthase_C"/>
    <property type="match status" value="1"/>
</dbReference>
<gene>
    <name evidence="16" type="primary">mprF</name>
    <name evidence="16" type="ORF">U1T56_03655</name>
</gene>
<evidence type="ECO:0000256" key="11">
    <source>
        <dbReference type="ARBA" id="ARBA00023251"/>
    </source>
</evidence>
<organism evidence="16 17">
    <name type="scientific">Benzoatithermus flavus</name>
    <dbReference type="NCBI Taxonomy" id="3108223"/>
    <lineage>
        <taxon>Bacteria</taxon>
        <taxon>Pseudomonadati</taxon>
        <taxon>Pseudomonadota</taxon>
        <taxon>Alphaproteobacteria</taxon>
        <taxon>Geminicoccales</taxon>
        <taxon>Geminicoccaceae</taxon>
        <taxon>Benzoatithermus</taxon>
    </lineage>
</organism>
<dbReference type="EC" id="2.3.2.3" evidence="3"/>
<dbReference type="InterPro" id="IPR016181">
    <property type="entry name" value="Acyl_CoA_acyltransferase"/>
</dbReference>
<dbReference type="InterPro" id="IPR024320">
    <property type="entry name" value="LPG_synthase_C"/>
</dbReference>
<evidence type="ECO:0000256" key="12">
    <source>
        <dbReference type="ARBA" id="ARBA00031899"/>
    </source>
</evidence>
<evidence type="ECO:0000256" key="14">
    <source>
        <dbReference type="SAM" id="Phobius"/>
    </source>
</evidence>
<dbReference type="Pfam" id="PF03706">
    <property type="entry name" value="LPG_synthase_TM"/>
    <property type="match status" value="1"/>
</dbReference>
<evidence type="ECO:0000256" key="7">
    <source>
        <dbReference type="ARBA" id="ARBA00022692"/>
    </source>
</evidence>
<protein>
    <recommendedName>
        <fullName evidence="4">Phosphatidylglycerol lysyltransferase</fullName>
        <ecNumber evidence="3">2.3.2.3</ecNumber>
    </recommendedName>
    <alternativeName>
        <fullName evidence="12">Lysylphosphatidylglycerol synthase</fullName>
    </alternativeName>
</protein>
<feature type="transmembrane region" description="Helical" evidence="14">
    <location>
        <begin position="57"/>
        <end position="80"/>
    </location>
</feature>
<feature type="transmembrane region" description="Helical" evidence="14">
    <location>
        <begin position="92"/>
        <end position="111"/>
    </location>
</feature>
<keyword evidence="11" id="KW-0046">Antibiotic resistance</keyword>
<dbReference type="PANTHER" id="PTHR34697">
    <property type="entry name" value="PHOSPHATIDYLGLYCEROL LYSYLTRANSFERASE"/>
    <property type="match status" value="1"/>
</dbReference>
<evidence type="ECO:0000256" key="6">
    <source>
        <dbReference type="ARBA" id="ARBA00022679"/>
    </source>
</evidence>
<feature type="transmembrane region" description="Helical" evidence="14">
    <location>
        <begin position="371"/>
        <end position="395"/>
    </location>
</feature>
<keyword evidence="5" id="KW-1003">Cell membrane</keyword>
<keyword evidence="8 14" id="KW-1133">Transmembrane helix</keyword>
<proteinExistence type="inferred from homology"/>
<dbReference type="InterPro" id="IPR022791">
    <property type="entry name" value="L-PG_synthase/AglD"/>
</dbReference>
<dbReference type="NCBIfam" id="NF033480">
    <property type="entry name" value="bifunc_MprF"/>
    <property type="match status" value="1"/>
</dbReference>
<comment type="caution">
    <text evidence="16">The sequence shown here is derived from an EMBL/GenBank/DDBJ whole genome shotgun (WGS) entry which is preliminary data.</text>
</comment>
<accession>A0ABU8XM42</accession>
<dbReference type="PANTHER" id="PTHR34697:SF2">
    <property type="entry name" value="PHOSPHATIDYLGLYCEROL LYSYLTRANSFERASE"/>
    <property type="match status" value="1"/>
</dbReference>
<keyword evidence="10 14" id="KW-0472">Membrane</keyword>
<comment type="subcellular location">
    <subcellularLocation>
        <location evidence="1">Cell membrane</location>
        <topology evidence="1">Multi-pass membrane protein</topology>
    </subcellularLocation>
</comment>
<keyword evidence="7 14" id="KW-0812">Transmembrane</keyword>
<feature type="transmembrane region" description="Helical" evidence="14">
    <location>
        <begin position="329"/>
        <end position="351"/>
    </location>
</feature>
<feature type="transmembrane region" description="Helical" evidence="14">
    <location>
        <begin position="213"/>
        <end position="234"/>
    </location>
</feature>
<keyword evidence="9" id="KW-0443">Lipid metabolism</keyword>
<feature type="transmembrane region" description="Helical" evidence="14">
    <location>
        <begin position="428"/>
        <end position="446"/>
    </location>
</feature>
<feature type="transmembrane region" description="Helical" evidence="14">
    <location>
        <begin position="458"/>
        <end position="480"/>
    </location>
</feature>
<feature type="transmembrane region" description="Helical" evidence="14">
    <location>
        <begin position="500"/>
        <end position="520"/>
    </location>
</feature>
<feature type="transmembrane region" description="Helical" evidence="14">
    <location>
        <begin position="171"/>
        <end position="193"/>
    </location>
</feature>
<evidence type="ECO:0000313" key="16">
    <source>
        <dbReference type="EMBL" id="MEK0082235.1"/>
    </source>
</evidence>
<evidence type="ECO:0000256" key="5">
    <source>
        <dbReference type="ARBA" id="ARBA00022475"/>
    </source>
</evidence>
<feature type="transmembrane region" description="Helical" evidence="14">
    <location>
        <begin position="131"/>
        <end position="159"/>
    </location>
</feature>
<comment type="catalytic activity">
    <reaction evidence="13">
        <text>L-lysyl-tRNA(Lys) + a 1,2-diacyl-sn-glycero-3-phospho-(1'-sn-glycerol) = a 1,2-diacyl-sn-glycero-3-phospho-1'-(3'-O-L-lysyl)-sn-glycerol + tRNA(Lys)</text>
        <dbReference type="Rhea" id="RHEA:10668"/>
        <dbReference type="Rhea" id="RHEA-COMP:9696"/>
        <dbReference type="Rhea" id="RHEA-COMP:9697"/>
        <dbReference type="ChEBI" id="CHEBI:64716"/>
        <dbReference type="ChEBI" id="CHEBI:75792"/>
        <dbReference type="ChEBI" id="CHEBI:78442"/>
        <dbReference type="ChEBI" id="CHEBI:78529"/>
        <dbReference type="EC" id="2.3.2.3"/>
    </reaction>
</comment>
<evidence type="ECO:0000256" key="1">
    <source>
        <dbReference type="ARBA" id="ARBA00004651"/>
    </source>
</evidence>
<evidence type="ECO:0000256" key="4">
    <source>
        <dbReference type="ARBA" id="ARBA00021546"/>
    </source>
</evidence>
<dbReference type="SUPFAM" id="SSF55729">
    <property type="entry name" value="Acyl-CoA N-acyltransferases (Nat)"/>
    <property type="match status" value="1"/>
</dbReference>
<dbReference type="RefSeq" id="WP_418158083.1">
    <property type="nucleotide sequence ID" value="NZ_JBBLZC010000002.1"/>
</dbReference>
<evidence type="ECO:0000313" key="17">
    <source>
        <dbReference type="Proteomes" id="UP001375743"/>
    </source>
</evidence>